<organism evidence="1 2">
    <name type="scientific">Caerostris extrusa</name>
    <name type="common">Bark spider</name>
    <name type="synonym">Caerostris bankana</name>
    <dbReference type="NCBI Taxonomy" id="172846"/>
    <lineage>
        <taxon>Eukaryota</taxon>
        <taxon>Metazoa</taxon>
        <taxon>Ecdysozoa</taxon>
        <taxon>Arthropoda</taxon>
        <taxon>Chelicerata</taxon>
        <taxon>Arachnida</taxon>
        <taxon>Araneae</taxon>
        <taxon>Araneomorphae</taxon>
        <taxon>Entelegynae</taxon>
        <taxon>Araneoidea</taxon>
        <taxon>Araneidae</taxon>
        <taxon>Caerostris</taxon>
    </lineage>
</organism>
<gene>
    <name evidence="1" type="ORF">CEXT_159981</name>
</gene>
<sequence>MGFCINSMYIDEE</sequence>
<keyword evidence="2" id="KW-1185">Reference proteome</keyword>
<evidence type="ECO:0000313" key="1">
    <source>
        <dbReference type="EMBL" id="GIX69268.1"/>
    </source>
</evidence>
<reference evidence="1 2" key="1">
    <citation type="submission" date="2021-06" db="EMBL/GenBank/DDBJ databases">
        <title>Caerostris extrusa draft genome.</title>
        <authorList>
            <person name="Kono N."/>
            <person name="Arakawa K."/>
        </authorList>
    </citation>
    <scope>NUCLEOTIDE SEQUENCE [LARGE SCALE GENOMIC DNA]</scope>
</reference>
<dbReference type="Proteomes" id="UP001054945">
    <property type="component" value="Unassembled WGS sequence"/>
</dbReference>
<evidence type="ECO:0000313" key="2">
    <source>
        <dbReference type="Proteomes" id="UP001054945"/>
    </source>
</evidence>
<feature type="non-terminal residue" evidence="1">
    <location>
        <position position="13"/>
    </location>
</feature>
<protein>
    <submittedName>
        <fullName evidence="1">Uncharacterized protein</fullName>
    </submittedName>
</protein>
<proteinExistence type="predicted"/>
<dbReference type="EMBL" id="BPLR01019566">
    <property type="protein sequence ID" value="GIX69268.1"/>
    <property type="molecule type" value="Genomic_DNA"/>
</dbReference>
<name>A0AAV4MA08_CAEEX</name>
<comment type="caution">
    <text evidence="1">The sequence shown here is derived from an EMBL/GenBank/DDBJ whole genome shotgun (WGS) entry which is preliminary data.</text>
</comment>
<accession>A0AAV4MA08</accession>